<feature type="non-terminal residue" evidence="1">
    <location>
        <position position="1"/>
    </location>
</feature>
<evidence type="ECO:0000313" key="2">
    <source>
        <dbReference type="Proteomes" id="UP000680045"/>
    </source>
</evidence>
<proteinExistence type="predicted"/>
<protein>
    <submittedName>
        <fullName evidence="1">Uncharacterized protein</fullName>
    </submittedName>
</protein>
<accession>A0A941J7T9</accession>
<reference evidence="1" key="1">
    <citation type="submission" date="2021-04" db="EMBL/GenBank/DDBJ databases">
        <title>Whole genome sequencing of Enterococci isolates from hospitalized patients.</title>
        <authorList>
            <person name="Ogoti B.M."/>
            <person name="Onyambu F.G."/>
        </authorList>
    </citation>
    <scope>NUCLEOTIDE SEQUENCE</scope>
    <source>
        <strain evidence="1">242</strain>
    </source>
</reference>
<dbReference type="Proteomes" id="UP000680045">
    <property type="component" value="Unassembled WGS sequence"/>
</dbReference>
<evidence type="ECO:0000313" key="1">
    <source>
        <dbReference type="EMBL" id="MBR8645016.1"/>
    </source>
</evidence>
<organism evidence="1 2">
    <name type="scientific">Peribacillus frigoritolerans</name>
    <dbReference type="NCBI Taxonomy" id="450367"/>
    <lineage>
        <taxon>Bacteria</taxon>
        <taxon>Bacillati</taxon>
        <taxon>Bacillota</taxon>
        <taxon>Bacilli</taxon>
        <taxon>Bacillales</taxon>
        <taxon>Bacillaceae</taxon>
        <taxon>Peribacillus</taxon>
    </lineage>
</organism>
<gene>
    <name evidence="1" type="ORF">KEH51_14180</name>
</gene>
<dbReference type="EMBL" id="JAGTPW010000023">
    <property type="protein sequence ID" value="MBR8645016.1"/>
    <property type="molecule type" value="Genomic_DNA"/>
</dbReference>
<comment type="caution">
    <text evidence="1">The sequence shown here is derived from an EMBL/GenBank/DDBJ whole genome shotgun (WGS) entry which is preliminary data.</text>
</comment>
<sequence>PMSYGQANQTVKRAHVVEGKLVRETIDRQKQYETGRETYWNSRIGKRRFNFQLSGGIIPCRQAHSGKMIALAEEADEEYGRRLKEGLAAASEHTESSNHWVGRITLRTPLEKDMERIHIDELKRSKLPYKGFAFFFMGIINGCVDALPRMPFKIKQEIDWQKLHNHLN</sequence>
<dbReference type="AlphaFoldDB" id="A0A941J7T9"/>
<name>A0A941J7T9_9BACI</name>